<reference evidence="2 3" key="1">
    <citation type="submission" date="2014-11" db="EMBL/GenBank/DDBJ databases">
        <title>Genome sequence of Flavihumibacter solisilvae 3-3.</title>
        <authorList>
            <person name="Zhou G."/>
            <person name="Li M."/>
            <person name="Wang G."/>
        </authorList>
    </citation>
    <scope>NUCLEOTIDE SEQUENCE [LARGE SCALE GENOMIC DNA]</scope>
    <source>
        <strain evidence="2 3">3-3</strain>
    </source>
</reference>
<organism evidence="2 3">
    <name type="scientific">Flavihumibacter solisilvae</name>
    <dbReference type="NCBI Taxonomy" id="1349421"/>
    <lineage>
        <taxon>Bacteria</taxon>
        <taxon>Pseudomonadati</taxon>
        <taxon>Bacteroidota</taxon>
        <taxon>Chitinophagia</taxon>
        <taxon>Chitinophagales</taxon>
        <taxon>Chitinophagaceae</taxon>
        <taxon>Flavihumibacter</taxon>
    </lineage>
</organism>
<proteinExistence type="predicted"/>
<evidence type="ECO:0000313" key="3">
    <source>
        <dbReference type="Proteomes" id="UP000031408"/>
    </source>
</evidence>
<feature type="transmembrane region" description="Helical" evidence="1">
    <location>
        <begin position="142"/>
        <end position="160"/>
    </location>
</feature>
<dbReference type="EMBL" id="JSVC01000001">
    <property type="protein sequence ID" value="KIC96238.1"/>
    <property type="molecule type" value="Genomic_DNA"/>
</dbReference>
<evidence type="ECO:0000313" key="2">
    <source>
        <dbReference type="EMBL" id="KIC96238.1"/>
    </source>
</evidence>
<evidence type="ECO:0008006" key="4">
    <source>
        <dbReference type="Google" id="ProtNLM"/>
    </source>
</evidence>
<protein>
    <recommendedName>
        <fullName evidence="4">DUF2975 domain-containing protein</fullName>
    </recommendedName>
</protein>
<keyword evidence="1" id="KW-0472">Membrane</keyword>
<feature type="transmembrane region" description="Helical" evidence="1">
    <location>
        <begin position="61"/>
        <end position="85"/>
    </location>
</feature>
<dbReference type="Proteomes" id="UP000031408">
    <property type="component" value="Unassembled WGS sequence"/>
</dbReference>
<keyword evidence="1" id="KW-0812">Transmembrane</keyword>
<keyword evidence="1" id="KW-1133">Transmembrane helix</keyword>
<keyword evidence="3" id="KW-1185">Reference proteome</keyword>
<dbReference type="STRING" id="1349421.OI18_00245"/>
<dbReference type="AlphaFoldDB" id="A0A0C1LLM1"/>
<feature type="transmembrane region" description="Helical" evidence="1">
    <location>
        <begin position="105"/>
        <end position="122"/>
    </location>
</feature>
<accession>A0A0C1LLM1</accession>
<evidence type="ECO:0000256" key="1">
    <source>
        <dbReference type="SAM" id="Phobius"/>
    </source>
</evidence>
<dbReference type="InterPro" id="IPR021354">
    <property type="entry name" value="DUF2975"/>
</dbReference>
<dbReference type="RefSeq" id="WP_039135996.1">
    <property type="nucleotide sequence ID" value="NZ_JSVC01000001.1"/>
</dbReference>
<name>A0A0C1LLM1_9BACT</name>
<feature type="transmembrane region" description="Helical" evidence="1">
    <location>
        <begin position="12"/>
        <end position="36"/>
    </location>
</feature>
<comment type="caution">
    <text evidence="2">The sequence shown here is derived from an EMBL/GenBank/DDBJ whole genome shotgun (WGS) entry which is preliminary data.</text>
</comment>
<dbReference type="Pfam" id="PF11188">
    <property type="entry name" value="DUF2975"/>
    <property type="match status" value="1"/>
</dbReference>
<sequence length="174" mass="19579">MKTKTEQILAVMNVLAWITFIGLMVKAGAILVSYGISTFNLFPPKNLYKGLDLSQLKEFSFFHYTVSVSFMVAILILEAYVAFLVTSALSKIKMANPFTIEVSHILERISYFILGIWIVAMLSNVHTDWLSKRVDGLQLNTIPGEFIFLAGVVFVFSQIFKKGVEIQSENELTV</sequence>
<dbReference type="OrthoDB" id="672524at2"/>
<gene>
    <name evidence="2" type="ORF">OI18_00245</name>
</gene>